<dbReference type="Gene3D" id="3.40.1360.10">
    <property type="match status" value="1"/>
</dbReference>
<dbReference type="Pfam" id="PF10410">
    <property type="entry name" value="DnaB_bind"/>
    <property type="match status" value="1"/>
</dbReference>
<dbReference type="HAMAP" id="MF_00974">
    <property type="entry name" value="DNA_primase_DnaG"/>
    <property type="match status" value="1"/>
</dbReference>
<proteinExistence type="inferred from homology"/>
<dbReference type="SUPFAM" id="SSF56731">
    <property type="entry name" value="DNA primase core"/>
    <property type="match status" value="1"/>
</dbReference>
<comment type="function">
    <text evidence="1 2">RNA polymerase that catalyzes the synthesis of short RNA molecules used as primers for DNA polymerase during DNA replication.</text>
</comment>
<dbReference type="SUPFAM" id="SSF57783">
    <property type="entry name" value="Zinc beta-ribbon"/>
    <property type="match status" value="1"/>
</dbReference>
<feature type="compositionally biased region" description="Basic and acidic residues" evidence="4">
    <location>
        <begin position="444"/>
        <end position="461"/>
    </location>
</feature>
<dbReference type="FunFam" id="3.90.580.10:FF:000001">
    <property type="entry name" value="DNA primase"/>
    <property type="match status" value="1"/>
</dbReference>
<dbReference type="EC" id="2.7.7.101" evidence="1"/>
<keyword evidence="1 3" id="KW-0863">Zinc-finger</keyword>
<dbReference type="InterPro" id="IPR050219">
    <property type="entry name" value="DnaG_primase"/>
</dbReference>
<keyword evidence="1 2" id="KW-0548">Nucleotidyltransferase</keyword>
<dbReference type="NCBIfam" id="TIGR01391">
    <property type="entry name" value="dnaG"/>
    <property type="match status" value="1"/>
</dbReference>
<keyword evidence="1" id="KW-0238">DNA-binding</keyword>
<keyword evidence="6" id="KW-1185">Reference proteome</keyword>
<dbReference type="InterPro" id="IPR002694">
    <property type="entry name" value="Znf_CHC2"/>
</dbReference>
<comment type="similarity">
    <text evidence="1 2">Belongs to the DnaG primase family.</text>
</comment>
<dbReference type="Proteomes" id="UP000204221">
    <property type="component" value="Chromosome"/>
</dbReference>
<protein>
    <recommendedName>
        <fullName evidence="1 2">DNA primase</fullName>
        <ecNumber evidence="1">2.7.7.101</ecNumber>
    </recommendedName>
</protein>
<dbReference type="GO" id="GO:0006269">
    <property type="term" value="P:DNA replication, synthesis of primer"/>
    <property type="evidence" value="ECO:0007669"/>
    <property type="project" value="UniProtKB-UniRule"/>
</dbReference>
<name>A0A221W8P8_9PSEU</name>
<dbReference type="InterPro" id="IPR019475">
    <property type="entry name" value="DNA_primase_DnaB-bd"/>
</dbReference>
<keyword evidence="1 2" id="KW-0639">Primosome</keyword>
<keyword evidence="1 2" id="KW-0804">Transcription</keyword>
<dbReference type="PANTHER" id="PTHR30313:SF2">
    <property type="entry name" value="DNA PRIMASE"/>
    <property type="match status" value="1"/>
</dbReference>
<dbReference type="SMART" id="SM00400">
    <property type="entry name" value="ZnF_CHCC"/>
    <property type="match status" value="1"/>
</dbReference>
<dbReference type="Pfam" id="PF01807">
    <property type="entry name" value="Zn_ribbon_DnaG"/>
    <property type="match status" value="1"/>
</dbReference>
<dbReference type="InterPro" id="IPR037068">
    <property type="entry name" value="DNA_primase_core_N_sf"/>
</dbReference>
<dbReference type="RefSeq" id="WP_093943114.1">
    <property type="nucleotide sequence ID" value="NZ_CP022521.1"/>
</dbReference>
<feature type="region of interest" description="Disordered" evidence="4">
    <location>
        <begin position="444"/>
        <end position="484"/>
    </location>
</feature>
<dbReference type="SMART" id="SM00493">
    <property type="entry name" value="TOPRIM"/>
    <property type="match status" value="1"/>
</dbReference>
<dbReference type="PIRSF" id="PIRSF002811">
    <property type="entry name" value="DnaG"/>
    <property type="match status" value="1"/>
</dbReference>
<reference evidence="5 6" key="1">
    <citation type="submission" date="2017-07" db="EMBL/GenBank/DDBJ databases">
        <title>Complete genome sequence of Actinoalloteichus hoggarensis DSM 45943, type strain of Actinoalloteichus hoggarensis.</title>
        <authorList>
            <person name="Ruckert C."/>
            <person name="Nouioui I."/>
            <person name="Willmese J."/>
            <person name="van Wezel G."/>
            <person name="Klenk H.-P."/>
            <person name="Kalinowski J."/>
            <person name="Zotchev S.B."/>
        </authorList>
    </citation>
    <scope>NUCLEOTIDE SEQUENCE [LARGE SCALE GENOMIC DNA]</scope>
    <source>
        <strain evidence="5 6">DSM 45943</strain>
    </source>
</reference>
<feature type="zinc finger region" description="CHC2-type" evidence="1 3">
    <location>
        <begin position="41"/>
        <end position="65"/>
    </location>
</feature>
<dbReference type="Pfam" id="PF13662">
    <property type="entry name" value="Toprim_4"/>
    <property type="match status" value="1"/>
</dbReference>
<dbReference type="InterPro" id="IPR013173">
    <property type="entry name" value="DNA_primase_DnaG_DnaB-bd_dom"/>
</dbReference>
<dbReference type="PROSITE" id="PS50880">
    <property type="entry name" value="TOPRIM"/>
    <property type="match status" value="1"/>
</dbReference>
<organism evidence="5 6">
    <name type="scientific">Actinoalloteichus hoggarensis</name>
    <dbReference type="NCBI Taxonomy" id="1470176"/>
    <lineage>
        <taxon>Bacteria</taxon>
        <taxon>Bacillati</taxon>
        <taxon>Actinomycetota</taxon>
        <taxon>Actinomycetes</taxon>
        <taxon>Pseudonocardiales</taxon>
        <taxon>Pseudonocardiaceae</taxon>
        <taxon>Actinoalloteichus</taxon>
    </lineage>
</organism>
<evidence type="ECO:0000256" key="3">
    <source>
        <dbReference type="PIRSR" id="PIRSR002811-1"/>
    </source>
</evidence>
<sequence length="639" mass="70017">MAGRIRESDIAEVRDRNRIDEVIGEYLELRRAGAGALKGLCPFHDEKSPSFNVRPTHGTFHCFGCGEGGDVIAFLMKREHLSFVESVERLADRVGLRLTYVGGGATVQRDRGTRLRLVEAHKAAAEFYAEALRGPEAVQAREFLASRGFDEAAASRFGCGFAPSGWDRLTKHLLGRGFEATELYKAGLAKEGRLGPIDRFHRRLLWPIKDLSGDVVGFGARRIFDDDPIQAKYVNTAESPVYRKSQVLFGLDVAKREIARRHQVVVVEGYTDVMAMHLAGVPTAVASCGTAFGDEHIKVLSRLLMDASFNQASLGAEVIFTFDGDEAGQKAARKAFDSDQNWSGNTYIAVAPDGMDPCELRQEKGDPAVRDLVARRRPLYEFAIRGVVRSHDLDTAEGQLAALRSSTPLVARIRDVALRDEYARRLSGWVGWDDTSGVVREVRELAGGGGRREPDRNERQRRGQATRQASDGDGGPPRPAPDDPQLWLQREALKIALQWPALAGPVYDSISEQAYTHPAYLAVHRALLAAGGASSGLSGSALVAAMTEHCSHASVRSLVTELSVESPRSRSEEDSLYAASLLARLKESVVAREIAELKSRLQRMSATEEPEEYHALFGDLVGLEQYRKALQDQAVGGLS</sequence>
<comment type="domain">
    <text evidence="1">Contains an N-terminal zinc-binding domain, a central core domain that contains the primase activity, and a C-terminal DnaB-binding domain.</text>
</comment>
<evidence type="ECO:0000313" key="5">
    <source>
        <dbReference type="EMBL" id="ASO22083.1"/>
    </source>
</evidence>
<dbReference type="PANTHER" id="PTHR30313">
    <property type="entry name" value="DNA PRIMASE"/>
    <property type="match status" value="1"/>
</dbReference>
<comment type="catalytic activity">
    <reaction evidence="1">
        <text>ssDNA + n NTP = ssDNA/pppN(pN)n-1 hybrid + (n-1) diphosphate.</text>
        <dbReference type="EC" id="2.7.7.101"/>
    </reaction>
</comment>
<keyword evidence="1 2" id="KW-0479">Metal-binding</keyword>
<dbReference type="KEGG" id="ahg:AHOG_22350"/>
<gene>
    <name evidence="1 5" type="primary">dnaG</name>
    <name evidence="5" type="ORF">AHOG_22350</name>
</gene>
<keyword evidence="1 2" id="KW-0240">DNA-directed RNA polymerase</keyword>
<dbReference type="Pfam" id="PF08275">
    <property type="entry name" value="DNAG_N"/>
    <property type="match status" value="1"/>
</dbReference>
<dbReference type="AlphaFoldDB" id="A0A221W8P8"/>
<dbReference type="GO" id="GO:0008270">
    <property type="term" value="F:zinc ion binding"/>
    <property type="evidence" value="ECO:0007669"/>
    <property type="project" value="UniProtKB-UniRule"/>
</dbReference>
<dbReference type="InterPro" id="IPR030846">
    <property type="entry name" value="DnaG_bac"/>
</dbReference>
<dbReference type="Gene3D" id="3.90.580.10">
    <property type="entry name" value="Zinc finger, CHC2-type domain"/>
    <property type="match status" value="1"/>
</dbReference>
<dbReference type="EMBL" id="CP022521">
    <property type="protein sequence ID" value="ASO22083.1"/>
    <property type="molecule type" value="Genomic_DNA"/>
</dbReference>
<keyword evidence="1 2" id="KW-0808">Transferase</keyword>
<dbReference type="SMART" id="SM00766">
    <property type="entry name" value="DnaG_DnaB_bind"/>
    <property type="match status" value="1"/>
</dbReference>
<accession>A0A221W8P8</accession>
<dbReference type="InterPro" id="IPR034151">
    <property type="entry name" value="TOPRIM_DnaG_bac"/>
</dbReference>
<evidence type="ECO:0000256" key="1">
    <source>
        <dbReference type="HAMAP-Rule" id="MF_00974"/>
    </source>
</evidence>
<dbReference type="OrthoDB" id="9803773at2"/>
<dbReference type="InterPro" id="IPR036977">
    <property type="entry name" value="DNA_primase_Znf_CHC2"/>
</dbReference>
<dbReference type="Pfam" id="PF08278">
    <property type="entry name" value="DnaG_DnaB_bind"/>
    <property type="match status" value="1"/>
</dbReference>
<dbReference type="GO" id="GO:0003677">
    <property type="term" value="F:DNA binding"/>
    <property type="evidence" value="ECO:0007669"/>
    <property type="project" value="UniProtKB-KW"/>
</dbReference>
<evidence type="ECO:0000313" key="6">
    <source>
        <dbReference type="Proteomes" id="UP000204221"/>
    </source>
</evidence>
<dbReference type="GO" id="GO:0000428">
    <property type="term" value="C:DNA-directed RNA polymerase complex"/>
    <property type="evidence" value="ECO:0007669"/>
    <property type="project" value="UniProtKB-KW"/>
</dbReference>
<dbReference type="InterPro" id="IPR013264">
    <property type="entry name" value="DNAG_N"/>
</dbReference>
<dbReference type="GO" id="GO:0003899">
    <property type="term" value="F:DNA-directed RNA polymerase activity"/>
    <property type="evidence" value="ECO:0007669"/>
    <property type="project" value="UniProtKB-UniRule"/>
</dbReference>
<evidence type="ECO:0000256" key="2">
    <source>
        <dbReference type="PIRNR" id="PIRNR002811"/>
    </source>
</evidence>
<dbReference type="InterPro" id="IPR006171">
    <property type="entry name" value="TOPRIM_dom"/>
</dbReference>
<dbReference type="GO" id="GO:0005737">
    <property type="term" value="C:cytoplasm"/>
    <property type="evidence" value="ECO:0007669"/>
    <property type="project" value="TreeGrafter"/>
</dbReference>
<dbReference type="GO" id="GO:1990077">
    <property type="term" value="C:primosome complex"/>
    <property type="evidence" value="ECO:0007669"/>
    <property type="project" value="UniProtKB-KW"/>
</dbReference>
<dbReference type="Gene3D" id="3.90.980.10">
    <property type="entry name" value="DNA primase, catalytic core, N-terminal domain"/>
    <property type="match status" value="1"/>
</dbReference>
<keyword evidence="1 2" id="KW-0235">DNA replication</keyword>
<dbReference type="InterPro" id="IPR006295">
    <property type="entry name" value="DNA_primase_DnaG"/>
</dbReference>
<keyword evidence="1 2" id="KW-0862">Zinc</keyword>
<comment type="cofactor">
    <cofactor evidence="1 2 3">
        <name>Zn(2+)</name>
        <dbReference type="ChEBI" id="CHEBI:29105"/>
    </cofactor>
    <text evidence="1 2 3">Binds 1 zinc ion per monomer.</text>
</comment>
<comment type="subunit">
    <text evidence="1">Monomer. Interacts with DnaB.</text>
</comment>
<evidence type="ECO:0000256" key="4">
    <source>
        <dbReference type="SAM" id="MobiDB-lite"/>
    </source>
</evidence>
<dbReference type="CDD" id="cd03364">
    <property type="entry name" value="TOPRIM_DnaG_primases"/>
    <property type="match status" value="1"/>
</dbReference>